<accession>A0ABX7B617</accession>
<feature type="domain" description="Glucose-methanol-choline oxidoreductase C-terminal" evidence="7">
    <location>
        <begin position="351"/>
        <end position="465"/>
    </location>
</feature>
<sequence>MTSFDLIVVGTGFGSSFYLHKYLQHARSDARILVLERGGSQDTNWQVAERRNSDIDHTATFLKQGMPDKAWRFTIGFGGGSNCWWACTPRMMPNDFRLKSLYGVGRDWPISYDQLEPWYQEAEEIMAISGSDTGTPFPRSKAYPQPPHRFTDPDRLLKAAYPDGWFPQPTARARVATESRAACCANAVCNLCPISAKFTVANDLAGLYRDDRVTLLLRAEALAVETTGGMATGVVYRRDGAEHTARGDLIVLGANAIFNPFILMKSGLDHPLLGRRLHEQTSVDALVYLDGVDNFQGSTSITGHGYMLYDGPHRSRYGACLIESWNRPEFRNEPGRWRQIQLLKCIVEDLPLERNRVALSTEHPDKPVLHFESRSDYAMRGIAALDEALPRILEKLPVERVEIKRPVNVTEAHVLGTTVMGDDPSDSVIDGDLVHHRVRNLIVVGSGAFPTGAPANPSLTISALALRAAEHLHRPGGRSS</sequence>
<proteinExistence type="inferred from homology"/>
<protein>
    <submittedName>
        <fullName evidence="8">GMC family oxidoreductase</fullName>
    </submittedName>
</protein>
<evidence type="ECO:0000256" key="3">
    <source>
        <dbReference type="ARBA" id="ARBA00022630"/>
    </source>
</evidence>
<evidence type="ECO:0000259" key="7">
    <source>
        <dbReference type="Pfam" id="PF05199"/>
    </source>
</evidence>
<name>A0ABX7B617_9PROT</name>
<dbReference type="PANTHER" id="PTHR42784">
    <property type="entry name" value="PYRANOSE 2-OXIDASE"/>
    <property type="match status" value="1"/>
</dbReference>
<dbReference type="InterPro" id="IPR051473">
    <property type="entry name" value="P2Ox-like"/>
</dbReference>
<evidence type="ECO:0000259" key="6">
    <source>
        <dbReference type="Pfam" id="PF00732"/>
    </source>
</evidence>
<dbReference type="Gene3D" id="3.50.50.60">
    <property type="entry name" value="FAD/NAD(P)-binding domain"/>
    <property type="match status" value="2"/>
</dbReference>
<keyword evidence="5" id="KW-0560">Oxidoreductase</keyword>
<comment type="cofactor">
    <cofactor evidence="1">
        <name>FAD</name>
        <dbReference type="ChEBI" id="CHEBI:57692"/>
    </cofactor>
</comment>
<dbReference type="InterPro" id="IPR000172">
    <property type="entry name" value="GMC_OxRdtase_N"/>
</dbReference>
<reference evidence="8" key="1">
    <citation type="submission" date="2021-02" db="EMBL/GenBank/DDBJ databases">
        <title>Skermanella TT6 skin isolate.</title>
        <authorList>
            <person name="Lee K."/>
            <person name="Ganzorig M."/>
        </authorList>
    </citation>
    <scope>NUCLEOTIDE SEQUENCE</scope>
    <source>
        <strain evidence="8">TT6</strain>
    </source>
</reference>
<evidence type="ECO:0000256" key="5">
    <source>
        <dbReference type="ARBA" id="ARBA00023002"/>
    </source>
</evidence>
<gene>
    <name evidence="8" type="ORF">IGS68_00485</name>
</gene>
<dbReference type="InterPro" id="IPR036188">
    <property type="entry name" value="FAD/NAD-bd_sf"/>
</dbReference>
<evidence type="ECO:0000313" key="8">
    <source>
        <dbReference type="EMBL" id="QQP89801.1"/>
    </source>
</evidence>
<feature type="domain" description="Glucose-methanol-choline oxidoreductase N-terminal" evidence="6">
    <location>
        <begin position="77"/>
        <end position="280"/>
    </location>
</feature>
<dbReference type="InterPro" id="IPR007867">
    <property type="entry name" value="GMC_OxRtase_C"/>
</dbReference>
<evidence type="ECO:0000256" key="1">
    <source>
        <dbReference type="ARBA" id="ARBA00001974"/>
    </source>
</evidence>
<comment type="similarity">
    <text evidence="2">Belongs to the GMC oxidoreductase family.</text>
</comment>
<dbReference type="PANTHER" id="PTHR42784:SF1">
    <property type="entry name" value="PYRANOSE 2-OXIDASE"/>
    <property type="match status" value="1"/>
</dbReference>
<dbReference type="Proteomes" id="UP000595197">
    <property type="component" value="Chromosome"/>
</dbReference>
<dbReference type="RefSeq" id="WP_201076496.1">
    <property type="nucleotide sequence ID" value="NZ_CP067420.1"/>
</dbReference>
<dbReference type="SUPFAM" id="SSF51905">
    <property type="entry name" value="FAD/NAD(P)-binding domain"/>
    <property type="match status" value="1"/>
</dbReference>
<dbReference type="EMBL" id="CP067420">
    <property type="protein sequence ID" value="QQP89801.1"/>
    <property type="molecule type" value="Genomic_DNA"/>
</dbReference>
<dbReference type="Pfam" id="PF00732">
    <property type="entry name" value="GMC_oxred_N"/>
    <property type="match status" value="1"/>
</dbReference>
<keyword evidence="9" id="KW-1185">Reference proteome</keyword>
<organism evidence="8 9">
    <name type="scientific">Skermanella cutis</name>
    <dbReference type="NCBI Taxonomy" id="2775420"/>
    <lineage>
        <taxon>Bacteria</taxon>
        <taxon>Pseudomonadati</taxon>
        <taxon>Pseudomonadota</taxon>
        <taxon>Alphaproteobacteria</taxon>
        <taxon>Rhodospirillales</taxon>
        <taxon>Azospirillaceae</taxon>
        <taxon>Skermanella</taxon>
    </lineage>
</organism>
<evidence type="ECO:0000256" key="2">
    <source>
        <dbReference type="ARBA" id="ARBA00010790"/>
    </source>
</evidence>
<keyword evidence="3" id="KW-0285">Flavoprotein</keyword>
<dbReference type="Pfam" id="PF05199">
    <property type="entry name" value="GMC_oxred_C"/>
    <property type="match status" value="1"/>
</dbReference>
<evidence type="ECO:0000256" key="4">
    <source>
        <dbReference type="ARBA" id="ARBA00022827"/>
    </source>
</evidence>
<evidence type="ECO:0000313" key="9">
    <source>
        <dbReference type="Proteomes" id="UP000595197"/>
    </source>
</evidence>
<keyword evidence="4" id="KW-0274">FAD</keyword>